<feature type="transmembrane region" description="Helical" evidence="1">
    <location>
        <begin position="12"/>
        <end position="29"/>
    </location>
</feature>
<sequence length="75" mass="8236">MMNFENKGHGRTIVMALIAILVGGIAVHWSWNTLAVELFAQPEMTFRHAIAVELLLIAVGSLIGLPSFLSKFRDA</sequence>
<organism evidence="2 3">
    <name type="scientific">Ruegeria profundi</name>
    <dbReference type="NCBI Taxonomy" id="1685378"/>
    <lineage>
        <taxon>Bacteria</taxon>
        <taxon>Pseudomonadati</taxon>
        <taxon>Pseudomonadota</taxon>
        <taxon>Alphaproteobacteria</taxon>
        <taxon>Rhodobacterales</taxon>
        <taxon>Roseobacteraceae</taxon>
        <taxon>Ruegeria</taxon>
    </lineage>
</organism>
<gene>
    <name evidence="2" type="ORF">AVO44_15740</name>
</gene>
<dbReference type="AlphaFoldDB" id="A0A0X3TPU5"/>
<evidence type="ECO:0000256" key="1">
    <source>
        <dbReference type="SAM" id="Phobius"/>
    </source>
</evidence>
<comment type="caution">
    <text evidence="2">The sequence shown here is derived from an EMBL/GenBank/DDBJ whole genome shotgun (WGS) entry which is preliminary data.</text>
</comment>
<dbReference type="Proteomes" id="UP000053690">
    <property type="component" value="Unassembled WGS sequence"/>
</dbReference>
<proteinExistence type="predicted"/>
<accession>A0A0X3TPU5</accession>
<name>A0A0X3TPU5_9RHOB</name>
<dbReference type="EMBL" id="LQBP01000008">
    <property type="protein sequence ID" value="KUJ77778.1"/>
    <property type="molecule type" value="Genomic_DNA"/>
</dbReference>
<feature type="transmembrane region" description="Helical" evidence="1">
    <location>
        <begin position="49"/>
        <end position="69"/>
    </location>
</feature>
<dbReference type="STRING" id="1685378.AVO44_15740"/>
<dbReference type="RefSeq" id="WP_068338748.1">
    <property type="nucleotide sequence ID" value="NZ_LQBP01000008.1"/>
</dbReference>
<keyword evidence="1" id="KW-0812">Transmembrane</keyword>
<keyword evidence="3" id="KW-1185">Reference proteome</keyword>
<evidence type="ECO:0000313" key="3">
    <source>
        <dbReference type="Proteomes" id="UP000053690"/>
    </source>
</evidence>
<dbReference type="OrthoDB" id="9982872at2"/>
<evidence type="ECO:0000313" key="2">
    <source>
        <dbReference type="EMBL" id="KUJ77778.1"/>
    </source>
</evidence>
<keyword evidence="1" id="KW-1133">Transmembrane helix</keyword>
<keyword evidence="1" id="KW-0472">Membrane</keyword>
<protein>
    <submittedName>
        <fullName evidence="2">Uncharacterized protein</fullName>
    </submittedName>
</protein>
<reference evidence="3" key="1">
    <citation type="submission" date="2015-12" db="EMBL/GenBank/DDBJ databases">
        <authorList>
            <person name="Zhang G."/>
            <person name="Stingl U."/>
        </authorList>
    </citation>
    <scope>NUCLEOTIDE SEQUENCE [LARGE SCALE GENOMIC DNA]</scope>
    <source>
        <strain evidence="3">ZGT108</strain>
    </source>
</reference>